<keyword evidence="3" id="KW-0539">Nucleus</keyword>
<feature type="region of interest" description="Disordered" evidence="5">
    <location>
        <begin position="470"/>
        <end position="545"/>
    </location>
</feature>
<accession>A0ABZ1D6S2</accession>
<proteinExistence type="predicted"/>
<feature type="compositionally biased region" description="Polar residues" evidence="5">
    <location>
        <begin position="526"/>
        <end position="538"/>
    </location>
</feature>
<feature type="domain" description="RRM" evidence="6">
    <location>
        <begin position="151"/>
        <end position="253"/>
    </location>
</feature>
<dbReference type="RefSeq" id="XP_062794354.1">
    <property type="nucleotide sequence ID" value="XM_062938303.1"/>
</dbReference>
<evidence type="ECO:0000259" key="7">
    <source>
        <dbReference type="PROSITE" id="PS50961"/>
    </source>
</evidence>
<dbReference type="InterPro" id="IPR006630">
    <property type="entry name" value="La_HTH"/>
</dbReference>
<evidence type="ECO:0008006" key="10">
    <source>
        <dbReference type="Google" id="ProtNLM"/>
    </source>
</evidence>
<feature type="compositionally biased region" description="Basic and acidic residues" evidence="5">
    <location>
        <begin position="313"/>
        <end position="322"/>
    </location>
</feature>
<dbReference type="PANTHER" id="PTHR22792:SF140">
    <property type="entry name" value="ACHILLES, ISOFORM A"/>
    <property type="match status" value="1"/>
</dbReference>
<feature type="compositionally biased region" description="Gly residues" evidence="5">
    <location>
        <begin position="486"/>
        <end position="516"/>
    </location>
</feature>
<dbReference type="EMBL" id="CP141889">
    <property type="protein sequence ID" value="WRT69615.1"/>
    <property type="molecule type" value="Genomic_DNA"/>
</dbReference>
<feature type="region of interest" description="Disordered" evidence="5">
    <location>
        <begin position="24"/>
        <end position="46"/>
    </location>
</feature>
<evidence type="ECO:0000313" key="8">
    <source>
        <dbReference type="EMBL" id="WRT69615.1"/>
    </source>
</evidence>
<dbReference type="PROSITE" id="PS50102">
    <property type="entry name" value="RRM"/>
    <property type="match status" value="1"/>
</dbReference>
<dbReference type="InterPro" id="IPR002344">
    <property type="entry name" value="Lupus_La"/>
</dbReference>
<keyword evidence="2 4" id="KW-0694">RNA-binding</keyword>
<protein>
    <recommendedName>
        <fullName evidence="10">Lupus La protein</fullName>
    </recommendedName>
</protein>
<evidence type="ECO:0000259" key="6">
    <source>
        <dbReference type="PROSITE" id="PS50102"/>
    </source>
</evidence>
<dbReference type="PANTHER" id="PTHR22792">
    <property type="entry name" value="LUPUS LA PROTEIN-RELATED"/>
    <property type="match status" value="1"/>
</dbReference>
<reference evidence="8 9" key="1">
    <citation type="submission" date="2024-01" db="EMBL/GenBank/DDBJ databases">
        <title>Comparative genomics of Cryptococcus and Kwoniella reveals pathogenesis evolution and contrasting modes of karyotype evolution via chromosome fusion or intercentromeric recombination.</title>
        <authorList>
            <person name="Coelho M.A."/>
            <person name="David-Palma M."/>
            <person name="Shea T."/>
            <person name="Bowers K."/>
            <person name="McGinley-Smith S."/>
            <person name="Mohammad A.W."/>
            <person name="Gnirke A."/>
            <person name="Yurkov A.M."/>
            <person name="Nowrousian M."/>
            <person name="Sun S."/>
            <person name="Cuomo C.A."/>
            <person name="Heitman J."/>
        </authorList>
    </citation>
    <scope>NUCLEOTIDE SEQUENCE [LARGE SCALE GENOMIC DNA]</scope>
    <source>
        <strain evidence="8">CBS 11374</strain>
    </source>
</reference>
<dbReference type="InterPro" id="IPR000504">
    <property type="entry name" value="RRM_dom"/>
</dbReference>
<dbReference type="InterPro" id="IPR012677">
    <property type="entry name" value="Nucleotide-bd_a/b_plait_sf"/>
</dbReference>
<dbReference type="SUPFAM" id="SSF46785">
    <property type="entry name" value="Winged helix' DNA-binding domain"/>
    <property type="match status" value="1"/>
</dbReference>
<organism evidence="8 9">
    <name type="scientific">Kwoniella shivajii</name>
    <dbReference type="NCBI Taxonomy" id="564305"/>
    <lineage>
        <taxon>Eukaryota</taxon>
        <taxon>Fungi</taxon>
        <taxon>Dikarya</taxon>
        <taxon>Basidiomycota</taxon>
        <taxon>Agaricomycotina</taxon>
        <taxon>Tremellomycetes</taxon>
        <taxon>Tremellales</taxon>
        <taxon>Cryptococcaceae</taxon>
        <taxon>Kwoniella</taxon>
    </lineage>
</organism>
<dbReference type="SMART" id="SM00715">
    <property type="entry name" value="LA"/>
    <property type="match status" value="1"/>
</dbReference>
<evidence type="ECO:0000256" key="3">
    <source>
        <dbReference type="ARBA" id="ARBA00023242"/>
    </source>
</evidence>
<dbReference type="Gene3D" id="1.10.10.10">
    <property type="entry name" value="Winged helix-like DNA-binding domain superfamily/Winged helix DNA-binding domain"/>
    <property type="match status" value="1"/>
</dbReference>
<dbReference type="Pfam" id="PF05383">
    <property type="entry name" value="La"/>
    <property type="match status" value="1"/>
</dbReference>
<gene>
    <name evidence="8" type="ORF">IL334_006604</name>
</gene>
<dbReference type="PRINTS" id="PR00302">
    <property type="entry name" value="LUPUSLA"/>
</dbReference>
<dbReference type="InterPro" id="IPR045180">
    <property type="entry name" value="La_dom_prot"/>
</dbReference>
<dbReference type="PROSITE" id="PS50961">
    <property type="entry name" value="HTH_LA"/>
    <property type="match status" value="1"/>
</dbReference>
<sequence>MSETKPEVEATAAVMEVDVKEEAAPAVEDVKSASELGPAPTVEGKSEEEVQELLEKAAKQICFYFSDSNLPVDKYFFSLTCCNTEGWVPIKTILTFKRMKEFQDLGIEFVSYALNKKIAEEGIDPLVALSTDSANVRRKRPLEPNSTAWSRSAYIKGFGEDDEEGNKQEKIEKYVDQFGKINAVRMRRADIEEKGAAGKGKGKFKGSVFVEFSYEQDMKSFLALSEIPKFTEDGEEMVKMSKDEYVKMKAKEKGIPDSEIFKGKHDGGKSRDVGRKFNAFKEMDKAKKGIIPSLAKIGDDVAVVGIRPGFTKGAKDGRKRERDDEDGDDRDGKVAKKEDKPLVIEYKGATLECDRKTGKVLDSSKVPFENDSSIKFISHGENEQWKELKEQVANIISNPFLAFPPGSKTGTVASNDNTIISDDILTKLRDAKLLFGGVEVEWARMDEEEQRIFWTTRANFQGKVAADRLAEAEDKGRTGSRDFKGNGRGRGGRGRGGGRGGRGGRGGNRGGRGGNRGGHRDNNRNAEQSSAHPSNSMPPSLGTGA</sequence>
<feature type="compositionally biased region" description="Basic and acidic residues" evidence="5">
    <location>
        <begin position="470"/>
        <end position="485"/>
    </location>
</feature>
<dbReference type="Gene3D" id="3.30.70.330">
    <property type="match status" value="1"/>
</dbReference>
<feature type="region of interest" description="Disordered" evidence="5">
    <location>
        <begin position="312"/>
        <end position="335"/>
    </location>
</feature>
<dbReference type="InterPro" id="IPR036390">
    <property type="entry name" value="WH_DNA-bd_sf"/>
</dbReference>
<dbReference type="GeneID" id="87958734"/>
<evidence type="ECO:0000256" key="5">
    <source>
        <dbReference type="SAM" id="MobiDB-lite"/>
    </source>
</evidence>
<dbReference type="InterPro" id="IPR035979">
    <property type="entry name" value="RBD_domain_sf"/>
</dbReference>
<dbReference type="InterPro" id="IPR036388">
    <property type="entry name" value="WH-like_DNA-bd_sf"/>
</dbReference>
<evidence type="ECO:0000256" key="1">
    <source>
        <dbReference type="ARBA" id="ARBA00004123"/>
    </source>
</evidence>
<evidence type="ECO:0000256" key="2">
    <source>
        <dbReference type="ARBA" id="ARBA00022884"/>
    </source>
</evidence>
<dbReference type="SUPFAM" id="SSF54928">
    <property type="entry name" value="RNA-binding domain, RBD"/>
    <property type="match status" value="1"/>
</dbReference>
<feature type="domain" description="HTH La-type RNA-binding" evidence="7">
    <location>
        <begin position="47"/>
        <end position="147"/>
    </location>
</feature>
<evidence type="ECO:0000256" key="4">
    <source>
        <dbReference type="PROSITE-ProRule" id="PRU00332"/>
    </source>
</evidence>
<comment type="subcellular location">
    <subcellularLocation>
        <location evidence="1">Nucleus</location>
    </subcellularLocation>
</comment>
<evidence type="ECO:0000313" key="9">
    <source>
        <dbReference type="Proteomes" id="UP001329825"/>
    </source>
</evidence>
<dbReference type="Proteomes" id="UP001329825">
    <property type="component" value="Chromosome 9"/>
</dbReference>
<keyword evidence="9" id="KW-1185">Reference proteome</keyword>
<name>A0ABZ1D6S2_9TREE</name>